<evidence type="ECO:0000313" key="8">
    <source>
        <dbReference type="EMBL" id="KAG0669400.1"/>
    </source>
</evidence>
<organism evidence="8 9">
    <name type="scientific">Maudiozyma exigua</name>
    <name type="common">Yeast</name>
    <name type="synonym">Kazachstania exigua</name>
    <dbReference type="NCBI Taxonomy" id="34358"/>
    <lineage>
        <taxon>Eukaryota</taxon>
        <taxon>Fungi</taxon>
        <taxon>Dikarya</taxon>
        <taxon>Ascomycota</taxon>
        <taxon>Saccharomycotina</taxon>
        <taxon>Saccharomycetes</taxon>
        <taxon>Saccharomycetales</taxon>
        <taxon>Saccharomycetaceae</taxon>
        <taxon>Maudiozyma</taxon>
    </lineage>
</organism>
<dbReference type="InterPro" id="IPR013870">
    <property type="entry name" value="Ribosomal_mL54"/>
</dbReference>
<evidence type="ECO:0000256" key="3">
    <source>
        <dbReference type="ARBA" id="ARBA00022980"/>
    </source>
</evidence>
<reference evidence="8 9" key="1">
    <citation type="submission" date="2020-11" db="EMBL/GenBank/DDBJ databases">
        <title>Kefir isolates.</title>
        <authorList>
            <person name="Marcisauskas S."/>
            <person name="Kim Y."/>
            <person name="Blasche S."/>
        </authorList>
    </citation>
    <scope>NUCLEOTIDE SEQUENCE [LARGE SCALE GENOMIC DNA]</scope>
    <source>
        <strain evidence="8 9">OG2</strain>
    </source>
</reference>
<keyword evidence="3 8" id="KW-0689">Ribosomal protein</keyword>
<sequence>MLRLQTARFFSTARVILKTVTTETNAQSTTAKVISSCPVGTKLNLDIKKGKPGPVALDDSEYPDWLWTVLKDDTKKTKGTKTRVAKENNESIDDQLHTRRRQLRKENIAKIKQNNFISQL</sequence>
<dbReference type="OrthoDB" id="10252718at2759"/>
<proteinExistence type="inferred from homology"/>
<protein>
    <recommendedName>
        <fullName evidence="7">Large ribosomal subunit protein mL54</fullName>
    </recommendedName>
</protein>
<evidence type="ECO:0000256" key="5">
    <source>
        <dbReference type="ARBA" id="ARBA00023274"/>
    </source>
</evidence>
<dbReference type="GO" id="GO:0003735">
    <property type="term" value="F:structural constituent of ribosome"/>
    <property type="evidence" value="ECO:0007669"/>
    <property type="project" value="TreeGrafter"/>
</dbReference>
<dbReference type="EMBL" id="PUHR01000042">
    <property type="protein sequence ID" value="KAG0669400.1"/>
    <property type="molecule type" value="Genomic_DNA"/>
</dbReference>
<name>A0A9P7BC23_MAUEX</name>
<dbReference type="GO" id="GO:0005762">
    <property type="term" value="C:mitochondrial large ribosomal subunit"/>
    <property type="evidence" value="ECO:0007669"/>
    <property type="project" value="TreeGrafter"/>
</dbReference>
<comment type="similarity">
    <text evidence="6">Belongs to the mitochondrion-specific ribosomal protein mL54 family.</text>
</comment>
<evidence type="ECO:0000256" key="1">
    <source>
        <dbReference type="ARBA" id="ARBA00004173"/>
    </source>
</evidence>
<comment type="subcellular location">
    <subcellularLocation>
        <location evidence="1">Mitochondrion</location>
    </subcellularLocation>
</comment>
<dbReference type="PANTHER" id="PTHR28595:SF1">
    <property type="entry name" value="LARGE RIBOSOMAL SUBUNIT PROTEIN ML54"/>
    <property type="match status" value="1"/>
</dbReference>
<gene>
    <name evidence="8" type="primary">MRPL37</name>
    <name evidence="8" type="ORF">C6P45_003836</name>
</gene>
<evidence type="ECO:0000256" key="2">
    <source>
        <dbReference type="ARBA" id="ARBA00022946"/>
    </source>
</evidence>
<keyword evidence="5" id="KW-0687">Ribonucleoprotein</keyword>
<keyword evidence="9" id="KW-1185">Reference proteome</keyword>
<dbReference type="Proteomes" id="UP000750334">
    <property type="component" value="Unassembled WGS sequence"/>
</dbReference>
<dbReference type="AlphaFoldDB" id="A0A9P7BC23"/>
<keyword evidence="4" id="KW-0496">Mitochondrion</keyword>
<dbReference type="Pfam" id="PF08561">
    <property type="entry name" value="Ribosomal_L37"/>
    <property type="match status" value="1"/>
</dbReference>
<evidence type="ECO:0000256" key="4">
    <source>
        <dbReference type="ARBA" id="ARBA00023128"/>
    </source>
</evidence>
<evidence type="ECO:0000256" key="7">
    <source>
        <dbReference type="ARBA" id="ARBA00035179"/>
    </source>
</evidence>
<dbReference type="PANTHER" id="PTHR28595">
    <property type="entry name" value="39S RIBOSOMAL PROTEIN L54, MITOCHONDRIAL"/>
    <property type="match status" value="1"/>
</dbReference>
<keyword evidence="2" id="KW-0809">Transit peptide</keyword>
<comment type="caution">
    <text evidence="8">The sequence shown here is derived from an EMBL/GenBank/DDBJ whole genome shotgun (WGS) entry which is preliminary data.</text>
</comment>
<accession>A0A9P7BC23</accession>
<evidence type="ECO:0000256" key="6">
    <source>
        <dbReference type="ARBA" id="ARBA00033752"/>
    </source>
</evidence>
<evidence type="ECO:0000313" key="9">
    <source>
        <dbReference type="Proteomes" id="UP000750334"/>
    </source>
</evidence>